<dbReference type="EMBL" id="CP074694">
    <property type="protein sequence ID" value="QVL32723.1"/>
    <property type="molecule type" value="Genomic_DNA"/>
</dbReference>
<organism evidence="2 3">
    <name type="scientific">Telmatocola sphagniphila</name>
    <dbReference type="NCBI Taxonomy" id="1123043"/>
    <lineage>
        <taxon>Bacteria</taxon>
        <taxon>Pseudomonadati</taxon>
        <taxon>Planctomycetota</taxon>
        <taxon>Planctomycetia</taxon>
        <taxon>Gemmatales</taxon>
        <taxon>Gemmataceae</taxon>
    </lineage>
</organism>
<protein>
    <submittedName>
        <fullName evidence="2">Transposase</fullName>
    </submittedName>
</protein>
<dbReference type="Gene3D" id="1.10.10.60">
    <property type="entry name" value="Homeodomain-like"/>
    <property type="match status" value="1"/>
</dbReference>
<evidence type="ECO:0000313" key="2">
    <source>
        <dbReference type="EMBL" id="QVL32723.1"/>
    </source>
</evidence>
<keyword evidence="3" id="KW-1185">Reference proteome</keyword>
<accession>A0A8E6EYJ5</accession>
<dbReference type="GO" id="GO:0004803">
    <property type="term" value="F:transposase activity"/>
    <property type="evidence" value="ECO:0007669"/>
    <property type="project" value="InterPro"/>
</dbReference>
<feature type="coiled-coil region" evidence="1">
    <location>
        <begin position="67"/>
        <end position="94"/>
    </location>
</feature>
<dbReference type="InterPro" id="IPR009057">
    <property type="entry name" value="Homeodomain-like_sf"/>
</dbReference>
<dbReference type="GO" id="GO:0006313">
    <property type="term" value="P:DNA transposition"/>
    <property type="evidence" value="ECO:0007669"/>
    <property type="project" value="InterPro"/>
</dbReference>
<evidence type="ECO:0000313" key="3">
    <source>
        <dbReference type="Proteomes" id="UP000676194"/>
    </source>
</evidence>
<dbReference type="Proteomes" id="UP000676194">
    <property type="component" value="Chromosome"/>
</dbReference>
<sequence>MEKLKVKRRRKRYSAEYKKAAVELVTVTGQSAAEAARSLGVTSQTIKRWIDELSKLGEKAFPGNGVRSVLDNELARLRVENDRLRMERDILKKAVSFFAQDSV</sequence>
<dbReference type="PANTHER" id="PTHR33215">
    <property type="entry name" value="PROTEIN DISTAL ANTENNA"/>
    <property type="match status" value="1"/>
</dbReference>
<dbReference type="AlphaFoldDB" id="A0A8E6EYJ5"/>
<dbReference type="KEGG" id="tsph:KIH39_02035"/>
<keyword evidence="1" id="KW-0175">Coiled coil</keyword>
<dbReference type="Pfam" id="PF01527">
    <property type="entry name" value="HTH_Tnp_1"/>
    <property type="match status" value="1"/>
</dbReference>
<proteinExistence type="predicted"/>
<dbReference type="SUPFAM" id="SSF46689">
    <property type="entry name" value="Homeodomain-like"/>
    <property type="match status" value="1"/>
</dbReference>
<dbReference type="InterPro" id="IPR051839">
    <property type="entry name" value="RD_transcriptional_regulator"/>
</dbReference>
<dbReference type="RefSeq" id="WP_213497613.1">
    <property type="nucleotide sequence ID" value="NZ_CP074694.1"/>
</dbReference>
<dbReference type="GO" id="GO:0003677">
    <property type="term" value="F:DNA binding"/>
    <property type="evidence" value="ECO:0007669"/>
    <property type="project" value="InterPro"/>
</dbReference>
<dbReference type="InterPro" id="IPR002514">
    <property type="entry name" value="Transposase_8"/>
</dbReference>
<evidence type="ECO:0000256" key="1">
    <source>
        <dbReference type="SAM" id="Coils"/>
    </source>
</evidence>
<dbReference type="PANTHER" id="PTHR33215:SF13">
    <property type="entry name" value="PROTEIN DISTAL ANTENNA"/>
    <property type="match status" value="1"/>
</dbReference>
<gene>
    <name evidence="2" type="ORF">KIH39_02035</name>
</gene>
<reference evidence="2" key="1">
    <citation type="submission" date="2021-05" db="EMBL/GenBank/DDBJ databases">
        <title>Complete genome sequence of the cellulolytic planctomycete Telmatocola sphagniphila SP2T and characterization of the first cellulase from planctomycetes.</title>
        <authorList>
            <person name="Rakitin A.L."/>
            <person name="Beletsky A.V."/>
            <person name="Naumoff D.G."/>
            <person name="Kulichevskaya I.S."/>
            <person name="Mardanov A.V."/>
            <person name="Ravin N.V."/>
            <person name="Dedysh S.N."/>
        </authorList>
    </citation>
    <scope>NUCLEOTIDE SEQUENCE</scope>
    <source>
        <strain evidence="2">SP2T</strain>
    </source>
</reference>
<name>A0A8E6EYJ5_9BACT</name>